<evidence type="ECO:0000313" key="11">
    <source>
        <dbReference type="EMBL" id="MBY9073360.1"/>
    </source>
</evidence>
<dbReference type="SUPFAM" id="SSF90123">
    <property type="entry name" value="ABC transporter transmembrane region"/>
    <property type="match status" value="1"/>
</dbReference>
<comment type="caution">
    <text evidence="11">The sequence shown here is derived from an EMBL/GenBank/DDBJ whole genome shotgun (WGS) entry which is preliminary data.</text>
</comment>
<dbReference type="InterPro" id="IPR011527">
    <property type="entry name" value="ABC1_TM_dom"/>
</dbReference>
<evidence type="ECO:0000256" key="3">
    <source>
        <dbReference type="ARBA" id="ARBA00022741"/>
    </source>
</evidence>
<evidence type="ECO:0000256" key="7">
    <source>
        <dbReference type="SAM" id="MobiDB-lite"/>
    </source>
</evidence>
<comment type="subcellular location">
    <subcellularLocation>
        <location evidence="1">Cell membrane</location>
        <topology evidence="1">Multi-pass membrane protein</topology>
    </subcellularLocation>
</comment>
<evidence type="ECO:0000256" key="8">
    <source>
        <dbReference type="SAM" id="Phobius"/>
    </source>
</evidence>
<dbReference type="InterPro" id="IPR027417">
    <property type="entry name" value="P-loop_NTPase"/>
</dbReference>
<dbReference type="Gene3D" id="1.20.1560.10">
    <property type="entry name" value="ABC transporter type 1, transmembrane domain"/>
    <property type="match status" value="1"/>
</dbReference>
<dbReference type="PROSITE" id="PS50929">
    <property type="entry name" value="ABC_TM1F"/>
    <property type="match status" value="1"/>
</dbReference>
<dbReference type="InterPro" id="IPR017871">
    <property type="entry name" value="ABC_transporter-like_CS"/>
</dbReference>
<evidence type="ECO:0000313" key="12">
    <source>
        <dbReference type="Proteomes" id="UP000754710"/>
    </source>
</evidence>
<feature type="transmembrane region" description="Helical" evidence="8">
    <location>
        <begin position="157"/>
        <end position="177"/>
    </location>
</feature>
<evidence type="ECO:0000256" key="5">
    <source>
        <dbReference type="ARBA" id="ARBA00022989"/>
    </source>
</evidence>
<dbReference type="InterPro" id="IPR039421">
    <property type="entry name" value="Type_1_exporter"/>
</dbReference>
<keyword evidence="12" id="KW-1185">Reference proteome</keyword>
<dbReference type="RefSeq" id="WP_221023167.1">
    <property type="nucleotide sequence ID" value="NZ_JAIEZQ010000001.1"/>
</dbReference>
<evidence type="ECO:0000259" key="10">
    <source>
        <dbReference type="PROSITE" id="PS50929"/>
    </source>
</evidence>
<keyword evidence="4 11" id="KW-0067">ATP-binding</keyword>
<feature type="region of interest" description="Disordered" evidence="7">
    <location>
        <begin position="570"/>
        <end position="608"/>
    </location>
</feature>
<dbReference type="InterPro" id="IPR003439">
    <property type="entry name" value="ABC_transporter-like_ATP-bd"/>
</dbReference>
<dbReference type="GO" id="GO:0005524">
    <property type="term" value="F:ATP binding"/>
    <property type="evidence" value="ECO:0007669"/>
    <property type="project" value="UniProtKB-KW"/>
</dbReference>
<dbReference type="Gene3D" id="3.40.50.300">
    <property type="entry name" value="P-loop containing nucleotide triphosphate hydrolases"/>
    <property type="match status" value="1"/>
</dbReference>
<dbReference type="Proteomes" id="UP000754710">
    <property type="component" value="Unassembled WGS sequence"/>
</dbReference>
<feature type="transmembrane region" description="Helical" evidence="8">
    <location>
        <begin position="12"/>
        <end position="31"/>
    </location>
</feature>
<evidence type="ECO:0000256" key="1">
    <source>
        <dbReference type="ARBA" id="ARBA00004651"/>
    </source>
</evidence>
<dbReference type="PANTHER" id="PTHR24221">
    <property type="entry name" value="ATP-BINDING CASSETTE SUB-FAMILY B"/>
    <property type="match status" value="1"/>
</dbReference>
<feature type="domain" description="ABC transmembrane type-1" evidence="10">
    <location>
        <begin position="2"/>
        <end position="298"/>
    </location>
</feature>
<accession>A0ABS7RHX7</accession>
<feature type="transmembrane region" description="Helical" evidence="8">
    <location>
        <begin position="245"/>
        <end position="278"/>
    </location>
</feature>
<dbReference type="Pfam" id="PF00664">
    <property type="entry name" value="ABC_membrane"/>
    <property type="match status" value="1"/>
</dbReference>
<keyword evidence="6 8" id="KW-0472">Membrane</keyword>
<dbReference type="InterPro" id="IPR003593">
    <property type="entry name" value="AAA+_ATPase"/>
</dbReference>
<feature type="domain" description="ABC transporter" evidence="9">
    <location>
        <begin position="332"/>
        <end position="566"/>
    </location>
</feature>
<keyword evidence="3" id="KW-0547">Nucleotide-binding</keyword>
<gene>
    <name evidence="11" type="ORF">K1X13_00870</name>
</gene>
<keyword evidence="2 8" id="KW-0812">Transmembrane</keyword>
<feature type="transmembrane region" description="Helical" evidence="8">
    <location>
        <begin position="51"/>
        <end position="73"/>
    </location>
</feature>
<organism evidence="11 12">
    <name type="scientific">Nocardioides jiangsuensis</name>
    <dbReference type="NCBI Taxonomy" id="2866161"/>
    <lineage>
        <taxon>Bacteria</taxon>
        <taxon>Bacillati</taxon>
        <taxon>Actinomycetota</taxon>
        <taxon>Actinomycetes</taxon>
        <taxon>Propionibacteriales</taxon>
        <taxon>Nocardioidaceae</taxon>
        <taxon>Nocardioides</taxon>
    </lineage>
</organism>
<evidence type="ECO:0000256" key="2">
    <source>
        <dbReference type="ARBA" id="ARBA00022692"/>
    </source>
</evidence>
<evidence type="ECO:0000259" key="9">
    <source>
        <dbReference type="PROSITE" id="PS50893"/>
    </source>
</evidence>
<dbReference type="SMART" id="SM00382">
    <property type="entry name" value="AAA"/>
    <property type="match status" value="1"/>
</dbReference>
<name>A0ABS7RHX7_9ACTN</name>
<dbReference type="PROSITE" id="PS00211">
    <property type="entry name" value="ABC_TRANSPORTER_1"/>
    <property type="match status" value="1"/>
</dbReference>
<evidence type="ECO:0000256" key="4">
    <source>
        <dbReference type="ARBA" id="ARBA00022840"/>
    </source>
</evidence>
<dbReference type="PROSITE" id="PS50893">
    <property type="entry name" value="ABC_TRANSPORTER_2"/>
    <property type="match status" value="1"/>
</dbReference>
<feature type="transmembrane region" description="Helical" evidence="8">
    <location>
        <begin position="126"/>
        <end position="151"/>
    </location>
</feature>
<reference evidence="11 12" key="1">
    <citation type="submission" date="2021-08" db="EMBL/GenBank/DDBJ databases">
        <title>Nocardioides bacterium WL0053 sp. nov., isolated from the sediment.</title>
        <authorList>
            <person name="Wang L."/>
            <person name="Zhang D."/>
            <person name="Zhang A."/>
        </authorList>
    </citation>
    <scope>NUCLEOTIDE SEQUENCE [LARGE SCALE GENOMIC DNA]</scope>
    <source>
        <strain evidence="11 12">WL0053</strain>
    </source>
</reference>
<evidence type="ECO:0000256" key="6">
    <source>
        <dbReference type="ARBA" id="ARBA00023136"/>
    </source>
</evidence>
<protein>
    <submittedName>
        <fullName evidence="11">ABC transporter ATP-binding protein/permease</fullName>
    </submittedName>
</protein>
<dbReference type="Pfam" id="PF00005">
    <property type="entry name" value="ABC_tran"/>
    <property type="match status" value="1"/>
</dbReference>
<dbReference type="InterPro" id="IPR036640">
    <property type="entry name" value="ABC1_TM_sf"/>
</dbReference>
<dbReference type="CDD" id="cd18564">
    <property type="entry name" value="ABC_6TM_exporter_like"/>
    <property type="match status" value="1"/>
</dbReference>
<proteinExistence type="predicted"/>
<dbReference type="EMBL" id="JAIEZQ010000001">
    <property type="protein sequence ID" value="MBY9073360.1"/>
    <property type="molecule type" value="Genomic_DNA"/>
</dbReference>
<dbReference type="SUPFAM" id="SSF52540">
    <property type="entry name" value="P-loop containing nucleoside triphosphate hydrolases"/>
    <property type="match status" value="1"/>
</dbReference>
<keyword evidence="5 8" id="KW-1133">Transmembrane helix</keyword>
<dbReference type="PANTHER" id="PTHR24221:SF468">
    <property type="entry name" value="ABC TRANSPORTER"/>
    <property type="match status" value="1"/>
</dbReference>
<sequence length="608" mass="65470">MAGSLLAIIAEVFLRLLEPWMLALVLDYVVMPPRSGTKQLPIISSMEPLTILLWASVGLVVAVGLRALAVYASKVSFALIGNRVLTEVRGDLYRHLHSLSMSYHNKARKGDLTVRVIGDIGLLKDVVVTAMLPLFGNALVLVGMVAVLFLLNWQLALLALVTLPLFWLSTVSLTEKIHKVSGDQRRREGSMASSASEAFGSMQIVQALSLERSFLDAFSGQNKKSLKQGVKGARLAARLERTVDLLVAVSTALVLYFGSLLVLGGELTAGALVVFLTYLKNALRPVRDFAKYTGRMAKGVAAGERVLDVFQQEPDIEDSPDAVSAPQLRGDVRFESVTFSYEPGHPVLREISFEVQAGQRVAIVGASGHGKSTLVNLILRLYNPQSGRVLVDGRDIRDYTLESFRSQIGVVLQDTLLFAATVRENIGYGAADATPEEIEAAARLANAHEFIEALPNGYDTVLGERGVTLSGGQRQRISIARAAIRDAPILILDEPTTGLDGENARLVTDALTHLARGRTTFLITHDLRQVASADQILYLEDQRIAEQGTQLELLRAGGRYAALQAMAGGVRQAPVDGSSPEARAAGEPMGGEPPSTLSPARTGPGRRG</sequence>